<evidence type="ECO:0000313" key="2">
    <source>
        <dbReference type="Proteomes" id="UP001055153"/>
    </source>
</evidence>
<reference evidence="1" key="2">
    <citation type="submission" date="2021-08" db="EMBL/GenBank/DDBJ databases">
        <authorList>
            <person name="Tani A."/>
            <person name="Ola A."/>
            <person name="Ogura Y."/>
            <person name="Katsura K."/>
            <person name="Hayashi T."/>
        </authorList>
    </citation>
    <scope>NUCLEOTIDE SEQUENCE</scope>
    <source>
        <strain evidence="1">DSM 17168</strain>
    </source>
</reference>
<proteinExistence type="predicted"/>
<protein>
    <submittedName>
        <fullName evidence="1">Uncharacterized protein</fullName>
    </submittedName>
</protein>
<dbReference type="EMBL" id="BPQQ01000012">
    <property type="protein sequence ID" value="GJD99248.1"/>
    <property type="molecule type" value="Genomic_DNA"/>
</dbReference>
<comment type="caution">
    <text evidence="1">The sequence shown here is derived from an EMBL/GenBank/DDBJ whole genome shotgun (WGS) entry which is preliminary data.</text>
</comment>
<sequence length="37" mass="4043">MAESLFSGRVPRAKPSFFLGANAAPDRSPVHPTRMSR</sequence>
<organism evidence="1 2">
    <name type="scientific">Methylobacterium isbiliense</name>
    <dbReference type="NCBI Taxonomy" id="315478"/>
    <lineage>
        <taxon>Bacteria</taxon>
        <taxon>Pseudomonadati</taxon>
        <taxon>Pseudomonadota</taxon>
        <taxon>Alphaproteobacteria</taxon>
        <taxon>Hyphomicrobiales</taxon>
        <taxon>Methylobacteriaceae</taxon>
        <taxon>Methylobacterium</taxon>
    </lineage>
</organism>
<dbReference type="Proteomes" id="UP001055153">
    <property type="component" value="Unassembled WGS sequence"/>
</dbReference>
<keyword evidence="2" id="KW-1185">Reference proteome</keyword>
<reference evidence="1" key="1">
    <citation type="journal article" date="2021" name="Front. Microbiol.">
        <title>Comprehensive Comparative Genomics and Phenotyping of Methylobacterium Species.</title>
        <authorList>
            <person name="Alessa O."/>
            <person name="Ogura Y."/>
            <person name="Fujitani Y."/>
            <person name="Takami H."/>
            <person name="Hayashi T."/>
            <person name="Sahin N."/>
            <person name="Tani A."/>
        </authorList>
    </citation>
    <scope>NUCLEOTIDE SEQUENCE</scope>
    <source>
        <strain evidence="1">DSM 17168</strain>
    </source>
</reference>
<accession>A0ABQ4S7T5</accession>
<evidence type="ECO:0000313" key="1">
    <source>
        <dbReference type="EMBL" id="GJD99248.1"/>
    </source>
</evidence>
<name>A0ABQ4S7T5_9HYPH</name>
<gene>
    <name evidence="1" type="ORF">GMJLKIPL_1164</name>
</gene>